<evidence type="ECO:0000313" key="8">
    <source>
        <dbReference type="Proteomes" id="UP001550044"/>
    </source>
</evidence>
<name>A0ABV2U568_9ACTN</name>
<evidence type="ECO:0000256" key="1">
    <source>
        <dbReference type="ARBA" id="ARBA00001954"/>
    </source>
</evidence>
<dbReference type="EC" id="1.14.11.-" evidence="7"/>
<comment type="cofactor">
    <cofactor evidence="1">
        <name>Fe(2+)</name>
        <dbReference type="ChEBI" id="CHEBI:29033"/>
    </cofactor>
</comment>
<dbReference type="Pfam" id="PF02668">
    <property type="entry name" value="TauD"/>
    <property type="match status" value="1"/>
</dbReference>
<evidence type="ECO:0000259" key="6">
    <source>
        <dbReference type="Pfam" id="PF02668"/>
    </source>
</evidence>
<proteinExistence type="predicted"/>
<feature type="domain" description="TauD/TfdA-like" evidence="6">
    <location>
        <begin position="54"/>
        <end position="311"/>
    </location>
</feature>
<dbReference type="PANTHER" id="PTHR10696:SF56">
    <property type="entry name" value="TAUD_TFDA-LIKE DOMAIN-CONTAINING PROTEIN"/>
    <property type="match status" value="1"/>
</dbReference>
<evidence type="ECO:0000256" key="2">
    <source>
        <dbReference type="ARBA" id="ARBA00023002"/>
    </source>
</evidence>
<reference evidence="7 8" key="1">
    <citation type="submission" date="2024-06" db="EMBL/GenBank/DDBJ databases">
        <title>The Natural Products Discovery Center: Release of the First 8490 Sequenced Strains for Exploring Actinobacteria Biosynthetic Diversity.</title>
        <authorList>
            <person name="Kalkreuter E."/>
            <person name="Kautsar S.A."/>
            <person name="Yang D."/>
            <person name="Bader C.D."/>
            <person name="Teijaro C.N."/>
            <person name="Fluegel L."/>
            <person name="Davis C.M."/>
            <person name="Simpson J.R."/>
            <person name="Lauterbach L."/>
            <person name="Steele A.D."/>
            <person name="Gui C."/>
            <person name="Meng S."/>
            <person name="Li G."/>
            <person name="Viehrig K."/>
            <person name="Ye F."/>
            <person name="Su P."/>
            <person name="Kiefer A.F."/>
            <person name="Nichols A."/>
            <person name="Cepeda A.J."/>
            <person name="Yan W."/>
            <person name="Fan B."/>
            <person name="Jiang Y."/>
            <person name="Adhikari A."/>
            <person name="Zheng C.-J."/>
            <person name="Schuster L."/>
            <person name="Cowan T.M."/>
            <person name="Smanski M.J."/>
            <person name="Chevrette M.G."/>
            <person name="De Carvalho L.P.S."/>
            <person name="Shen B."/>
        </authorList>
    </citation>
    <scope>NUCLEOTIDE SEQUENCE [LARGE SCALE GENOMIC DNA]</scope>
    <source>
        <strain evidence="7 8">NPDC005137</strain>
    </source>
</reference>
<keyword evidence="4" id="KW-0045">Antibiotic biosynthesis</keyword>
<comment type="caution">
    <text evidence="7">The sequence shown here is derived from an EMBL/GenBank/DDBJ whole genome shotgun (WGS) entry which is preliminary data.</text>
</comment>
<sequence length="367" mass="40097">MNDIKGTVCKPFEGPAVWHGPDLADREDWVLRLSTQRVGELATALRTSRRRGTPLLRMTAADFPLPTLARELAGAAEELAAGRGFVLVKGIPVGELSDRDAGVVLRGIGQYVGRPVPQDAEGRTLRHVRNTAGIAAGSAVPVLRSRARGPFHTDESDLLGLLCLKPARSGGGTALVSSAALHNAVTERRPDLVKRLYRTHFFDRRDAHAPGERPYLAAPLATRHGAQLSMRYDRGRLEAARILAGVPRLEPADTELYDLVDALAGSPRLRLDLRLEAGDLLLVDNHAVMHARSAFEDVDDPERGRHLLRLWLARHGDTCPPHAGAHTSRALAIRRGIAPLDVVRPRSLRSTRPDVGRHDPRRHRADG</sequence>
<feature type="region of interest" description="Disordered" evidence="5">
    <location>
        <begin position="345"/>
        <end position="367"/>
    </location>
</feature>
<keyword evidence="7" id="KW-0223">Dioxygenase</keyword>
<protein>
    <submittedName>
        <fullName evidence="7">TauD/TfdA family dioxygenase</fullName>
        <ecNumber evidence="7">1.14.11.-</ecNumber>
    </submittedName>
</protein>
<evidence type="ECO:0000256" key="5">
    <source>
        <dbReference type="SAM" id="MobiDB-lite"/>
    </source>
</evidence>
<evidence type="ECO:0000313" key="7">
    <source>
        <dbReference type="EMBL" id="MET8432980.1"/>
    </source>
</evidence>
<accession>A0ABV2U568</accession>
<keyword evidence="2 7" id="KW-0560">Oxidoreductase</keyword>
<dbReference type="GO" id="GO:0051213">
    <property type="term" value="F:dioxygenase activity"/>
    <property type="evidence" value="ECO:0007669"/>
    <property type="project" value="UniProtKB-KW"/>
</dbReference>
<dbReference type="InterPro" id="IPR042098">
    <property type="entry name" value="TauD-like_sf"/>
</dbReference>
<organism evidence="7 8">
    <name type="scientific">Streptomyces sp. 900116325</name>
    <dbReference type="NCBI Taxonomy" id="3154295"/>
    <lineage>
        <taxon>Bacteria</taxon>
        <taxon>Bacillati</taxon>
        <taxon>Actinomycetota</taxon>
        <taxon>Actinomycetes</taxon>
        <taxon>Kitasatosporales</taxon>
        <taxon>Streptomycetaceae</taxon>
        <taxon>Streptomyces</taxon>
    </lineage>
</organism>
<dbReference type="InterPro" id="IPR003819">
    <property type="entry name" value="TauD/TfdA-like"/>
</dbReference>
<dbReference type="RefSeq" id="WP_356503173.1">
    <property type="nucleotide sequence ID" value="NZ_JBEXEF010000187.1"/>
</dbReference>
<dbReference type="Gene3D" id="3.60.130.10">
    <property type="entry name" value="Clavaminate synthase-like"/>
    <property type="match status" value="1"/>
</dbReference>
<keyword evidence="3" id="KW-0408">Iron</keyword>
<dbReference type="SUPFAM" id="SSF51197">
    <property type="entry name" value="Clavaminate synthase-like"/>
    <property type="match status" value="1"/>
</dbReference>
<keyword evidence="8" id="KW-1185">Reference proteome</keyword>
<dbReference type="EMBL" id="JBEXIP010000005">
    <property type="protein sequence ID" value="MET8432980.1"/>
    <property type="molecule type" value="Genomic_DNA"/>
</dbReference>
<gene>
    <name evidence="7" type="ORF">ABZV61_09255</name>
</gene>
<dbReference type="InterPro" id="IPR050411">
    <property type="entry name" value="AlphaKG_dependent_hydroxylases"/>
</dbReference>
<dbReference type="Proteomes" id="UP001550044">
    <property type="component" value="Unassembled WGS sequence"/>
</dbReference>
<dbReference type="PANTHER" id="PTHR10696">
    <property type="entry name" value="GAMMA-BUTYROBETAINE HYDROXYLASE-RELATED"/>
    <property type="match status" value="1"/>
</dbReference>
<evidence type="ECO:0000256" key="3">
    <source>
        <dbReference type="ARBA" id="ARBA00023004"/>
    </source>
</evidence>
<evidence type="ECO:0000256" key="4">
    <source>
        <dbReference type="ARBA" id="ARBA00023194"/>
    </source>
</evidence>